<feature type="domain" description="Digeranylgeranylglycerophospholipid reductase catalytic" evidence="7">
    <location>
        <begin position="172"/>
        <end position="255"/>
    </location>
</feature>
<organism evidence="8">
    <name type="scientific">hydrocarbon metagenome</name>
    <dbReference type="NCBI Taxonomy" id="938273"/>
    <lineage>
        <taxon>unclassified sequences</taxon>
        <taxon>metagenomes</taxon>
        <taxon>ecological metagenomes</taxon>
    </lineage>
</organism>
<dbReference type="GO" id="GO:0102067">
    <property type="term" value="F:geranylgeranyl diphosphate reductase activity"/>
    <property type="evidence" value="ECO:0007669"/>
    <property type="project" value="UniProtKB-EC"/>
</dbReference>
<evidence type="ECO:0000256" key="1">
    <source>
        <dbReference type="ARBA" id="ARBA00022516"/>
    </source>
</evidence>
<dbReference type="NCBIfam" id="TIGR02032">
    <property type="entry name" value="GG-red-SF"/>
    <property type="match status" value="1"/>
</dbReference>
<keyword evidence="4" id="KW-0443">Lipid metabolism</keyword>
<dbReference type="InterPro" id="IPR036188">
    <property type="entry name" value="FAD/NAD-bd_sf"/>
</dbReference>
<reference evidence="8" key="1">
    <citation type="journal article" date="2015" name="Proc. Natl. Acad. Sci. U.S.A.">
        <title>Networks of energetic and metabolic interactions define dynamics in microbial communities.</title>
        <authorList>
            <person name="Embree M."/>
            <person name="Liu J.K."/>
            <person name="Al-Bassam M.M."/>
            <person name="Zengler K."/>
        </authorList>
    </citation>
    <scope>NUCLEOTIDE SEQUENCE</scope>
</reference>
<keyword evidence="3 8" id="KW-0560">Oxidoreductase</keyword>
<name>A0A0W8FA24_9ZZZZ</name>
<dbReference type="InterPro" id="IPR050407">
    <property type="entry name" value="Geranylgeranyl_reductase"/>
</dbReference>
<keyword evidence="2" id="KW-0285">Flavoprotein</keyword>
<protein>
    <submittedName>
        <fullName evidence="8">Geranylgeranyl diphosphate reductase</fullName>
        <ecNumber evidence="8">1.3.1.83</ecNumber>
    </submittedName>
</protein>
<evidence type="ECO:0000256" key="4">
    <source>
        <dbReference type="ARBA" id="ARBA00023098"/>
    </source>
</evidence>
<dbReference type="PRINTS" id="PR00420">
    <property type="entry name" value="RNGMNOXGNASE"/>
</dbReference>
<dbReference type="EC" id="1.3.1.83" evidence="8"/>
<dbReference type="EMBL" id="LNQE01001424">
    <property type="protein sequence ID" value="KUG17725.1"/>
    <property type="molecule type" value="Genomic_DNA"/>
</dbReference>
<evidence type="ECO:0000259" key="7">
    <source>
        <dbReference type="Pfam" id="PF22578"/>
    </source>
</evidence>
<accession>A0A0W8FA24</accession>
<keyword evidence="1" id="KW-0444">Lipid biosynthesis</keyword>
<evidence type="ECO:0000256" key="3">
    <source>
        <dbReference type="ARBA" id="ARBA00023002"/>
    </source>
</evidence>
<dbReference type="InterPro" id="IPR054715">
    <property type="entry name" value="GGR_cat"/>
</dbReference>
<dbReference type="SUPFAM" id="SSF51905">
    <property type="entry name" value="FAD/NAD(P)-binding domain"/>
    <property type="match status" value="1"/>
</dbReference>
<evidence type="ECO:0000256" key="2">
    <source>
        <dbReference type="ARBA" id="ARBA00022630"/>
    </source>
</evidence>
<sequence>MREDIQLAVVGAGPAGSTAALVAARDLDVVLIDRKSEIGSPVQCGGFLPEAWELEALLPRAGLPDALREIPEHCILHRTQLQRIYSPSGKSKEFAVAGRVIDRRAFDRHLASQAARAGARILPATRATLVEGGLELSGHYAGRLRPQMIIGADGPSSTVSRYMGNPAQEVGICQEYEMTDVDIDSDAAEMFFSARYAPGGYAWIIPLGPDRANVGVGVRASYLSGQRLSDVLQRFVQDHPQASKKLASGEVLAVMRGLVPAGGTVGSIQKGNMILAGDAAGHVLATSGGGIPLAVVAGRIAGQSAIDHLQSGTPLQEYLSRIGQEFGRELDRSVQIRKMVDVAMRSDRLINALFAALSPEQMKSVMRAQIPSPLRSRHWADGDRSDKE</sequence>
<comment type="caution">
    <text evidence="8">The sequence shown here is derived from an EMBL/GenBank/DDBJ whole genome shotgun (WGS) entry which is preliminary data.</text>
</comment>
<dbReference type="GO" id="GO:0008654">
    <property type="term" value="P:phospholipid biosynthetic process"/>
    <property type="evidence" value="ECO:0007669"/>
    <property type="project" value="UniProtKB-KW"/>
</dbReference>
<dbReference type="PANTHER" id="PTHR42685">
    <property type="entry name" value="GERANYLGERANYL DIPHOSPHATE REDUCTASE"/>
    <property type="match status" value="1"/>
</dbReference>
<gene>
    <name evidence="8" type="ORF">ASZ90_012568</name>
</gene>
<evidence type="ECO:0000256" key="6">
    <source>
        <dbReference type="ARBA" id="ARBA00023264"/>
    </source>
</evidence>
<dbReference type="PANTHER" id="PTHR42685:SF18">
    <property type="entry name" value="DIGERANYLGERANYLGLYCEROPHOSPHOLIPID REDUCTASE"/>
    <property type="match status" value="1"/>
</dbReference>
<dbReference type="AlphaFoldDB" id="A0A0W8FA24"/>
<proteinExistence type="predicted"/>
<evidence type="ECO:0000313" key="8">
    <source>
        <dbReference type="EMBL" id="KUG17725.1"/>
    </source>
</evidence>
<dbReference type="Gene3D" id="3.50.50.60">
    <property type="entry name" value="FAD/NAD(P)-binding domain"/>
    <property type="match status" value="1"/>
</dbReference>
<keyword evidence="6" id="KW-1208">Phospholipid metabolism</keyword>
<evidence type="ECO:0000256" key="5">
    <source>
        <dbReference type="ARBA" id="ARBA00023209"/>
    </source>
</evidence>
<keyword evidence="5" id="KW-0594">Phospholipid biosynthesis</keyword>
<dbReference type="InterPro" id="IPR011777">
    <property type="entry name" value="Geranylgeranyl_Rdtase_fam"/>
</dbReference>
<dbReference type="Pfam" id="PF22578">
    <property type="entry name" value="GGR_cat"/>
    <property type="match status" value="1"/>
</dbReference>